<keyword evidence="5 7" id="KW-0949">S-adenosyl-L-methionine</keyword>
<keyword evidence="6 7" id="KW-0819">tRNA processing</keyword>
<sequence>MSDDSSTPHRKVLYGRRHGRPLRKQRQEVMETLLPRMKLSAPTEGAKLDPASLFDMPKRDLWFEVGFGGGEHLAWQAEHHPDIGFIGCEPFVNGVSSLLKHVQAGGQSNIRVVPDDARPILDALPDASVGRAFVLFPDPWPKARHAFRRFIGPVNLPRLSRVLKDGAELRIASDDPQLQRWMLEHTWRHPDFEWTARTAEDWRIRPADWPQTRYEMKANEAGRVPMFLRFIRKSRAT</sequence>
<dbReference type="HAMAP" id="MF_01057">
    <property type="entry name" value="tRNA_methyltr_TrmB"/>
    <property type="match status" value="1"/>
</dbReference>
<evidence type="ECO:0000256" key="8">
    <source>
        <dbReference type="SAM" id="MobiDB-lite"/>
    </source>
</evidence>
<dbReference type="InterPro" id="IPR003358">
    <property type="entry name" value="tRNA_(Gua-N-7)_MeTrfase_Trmb"/>
</dbReference>
<evidence type="ECO:0000256" key="7">
    <source>
        <dbReference type="HAMAP-Rule" id="MF_01057"/>
    </source>
</evidence>
<dbReference type="InterPro" id="IPR055361">
    <property type="entry name" value="tRNA_methyltr_TrmB_bact"/>
</dbReference>
<dbReference type="UniPathway" id="UPA00989"/>
<comment type="catalytic activity">
    <reaction evidence="1 7">
        <text>guanosine(46) in tRNA + S-adenosyl-L-methionine = N(7)-methylguanosine(46) in tRNA + S-adenosyl-L-homocysteine</text>
        <dbReference type="Rhea" id="RHEA:42708"/>
        <dbReference type="Rhea" id="RHEA-COMP:10188"/>
        <dbReference type="Rhea" id="RHEA-COMP:10189"/>
        <dbReference type="ChEBI" id="CHEBI:57856"/>
        <dbReference type="ChEBI" id="CHEBI:59789"/>
        <dbReference type="ChEBI" id="CHEBI:74269"/>
        <dbReference type="ChEBI" id="CHEBI:74480"/>
        <dbReference type="EC" id="2.1.1.33"/>
    </reaction>
</comment>
<dbReference type="OrthoDB" id="9802090at2"/>
<feature type="binding site" evidence="7">
    <location>
        <position position="116"/>
    </location>
    <ligand>
        <name>S-adenosyl-L-methionine</name>
        <dbReference type="ChEBI" id="CHEBI:59789"/>
    </ligand>
</feature>
<feature type="binding site" evidence="7">
    <location>
        <position position="89"/>
    </location>
    <ligand>
        <name>S-adenosyl-L-methionine</name>
        <dbReference type="ChEBI" id="CHEBI:59789"/>
    </ligand>
</feature>
<proteinExistence type="inferred from homology"/>
<comment type="function">
    <text evidence="2 7">Catalyzes the formation of N(7)-methylguanine at position 46 (m7G46) in tRNA.</text>
</comment>
<keyword evidence="3 7" id="KW-0489">Methyltransferase</keyword>
<dbReference type="EC" id="2.1.1.33" evidence="7"/>
<gene>
    <name evidence="7" type="primary">trmB</name>
    <name evidence="9" type="ORF">CHU95_13055</name>
</gene>
<keyword evidence="4 7" id="KW-0808">Transferase</keyword>
<evidence type="ECO:0000256" key="3">
    <source>
        <dbReference type="ARBA" id="ARBA00022603"/>
    </source>
</evidence>
<feature type="region of interest" description="Disordered" evidence="8">
    <location>
        <begin position="1"/>
        <end position="21"/>
    </location>
</feature>
<feature type="binding site" evidence="7">
    <location>
        <position position="174"/>
    </location>
    <ligand>
        <name>substrate</name>
    </ligand>
</feature>
<dbReference type="AlphaFoldDB" id="A0A255YVW3"/>
<comment type="pathway">
    <text evidence="7">tRNA modification; N(7)-methylguanine-tRNA biosynthesis.</text>
</comment>
<reference evidence="9 10" key="1">
    <citation type="submission" date="2017-07" db="EMBL/GenBank/DDBJ databases">
        <title>Niveispirillum cyanobacteriorum sp. nov., isolated from cyanobacterial aggregates in a eutrophic lake.</title>
        <authorList>
            <person name="Cai H."/>
        </authorList>
    </citation>
    <scope>NUCLEOTIDE SEQUENCE [LARGE SCALE GENOMIC DNA]</scope>
    <source>
        <strain evidence="10">TH1-14</strain>
    </source>
</reference>
<organism evidence="9 10">
    <name type="scientific">Niveispirillum lacus</name>
    <dbReference type="NCBI Taxonomy" id="1981099"/>
    <lineage>
        <taxon>Bacteria</taxon>
        <taxon>Pseudomonadati</taxon>
        <taxon>Pseudomonadota</taxon>
        <taxon>Alphaproteobacteria</taxon>
        <taxon>Rhodospirillales</taxon>
        <taxon>Azospirillaceae</taxon>
        <taxon>Niveispirillum</taxon>
    </lineage>
</organism>
<dbReference type="EMBL" id="NOXU01000030">
    <property type="protein sequence ID" value="OYQ33353.1"/>
    <property type="molecule type" value="Genomic_DNA"/>
</dbReference>
<dbReference type="GO" id="GO:0008176">
    <property type="term" value="F:tRNA (guanine(46)-N7)-methyltransferase activity"/>
    <property type="evidence" value="ECO:0007669"/>
    <property type="project" value="UniProtKB-UniRule"/>
</dbReference>
<dbReference type="GO" id="GO:0043527">
    <property type="term" value="C:tRNA methyltransferase complex"/>
    <property type="evidence" value="ECO:0007669"/>
    <property type="project" value="TreeGrafter"/>
</dbReference>
<dbReference type="RefSeq" id="WP_094456794.1">
    <property type="nucleotide sequence ID" value="NZ_NOXU01000030.1"/>
</dbReference>
<name>A0A255YVW3_9PROT</name>
<dbReference type="InterPro" id="IPR029063">
    <property type="entry name" value="SAM-dependent_MTases_sf"/>
</dbReference>
<feature type="compositionally biased region" description="Basic residues" evidence="8">
    <location>
        <begin position="8"/>
        <end position="21"/>
    </location>
</feature>
<dbReference type="Gene3D" id="3.40.50.150">
    <property type="entry name" value="Vaccinia Virus protein VP39"/>
    <property type="match status" value="1"/>
</dbReference>
<comment type="caution">
    <text evidence="7">Lacks conserved residue(s) required for the propagation of feature annotation.</text>
</comment>
<evidence type="ECO:0000313" key="9">
    <source>
        <dbReference type="EMBL" id="OYQ33353.1"/>
    </source>
</evidence>
<evidence type="ECO:0000256" key="2">
    <source>
        <dbReference type="ARBA" id="ARBA00003015"/>
    </source>
</evidence>
<evidence type="ECO:0000256" key="4">
    <source>
        <dbReference type="ARBA" id="ARBA00022679"/>
    </source>
</evidence>
<dbReference type="Pfam" id="PF02390">
    <property type="entry name" value="Methyltransf_4"/>
    <property type="match status" value="1"/>
</dbReference>
<evidence type="ECO:0000313" key="10">
    <source>
        <dbReference type="Proteomes" id="UP000216998"/>
    </source>
</evidence>
<dbReference type="Proteomes" id="UP000216998">
    <property type="component" value="Unassembled WGS sequence"/>
</dbReference>
<protein>
    <recommendedName>
        <fullName evidence="7">tRNA (guanine-N(7)-)-methyltransferase</fullName>
        <ecNumber evidence="7">2.1.1.33</ecNumber>
    </recommendedName>
    <alternativeName>
        <fullName evidence="7">tRNA (guanine(46)-N(7))-methyltransferase</fullName>
    </alternativeName>
    <alternativeName>
        <fullName evidence="7">tRNA(m7G46)-methyltransferase</fullName>
    </alternativeName>
</protein>
<dbReference type="PROSITE" id="PS51625">
    <property type="entry name" value="SAM_MT_TRMB"/>
    <property type="match status" value="1"/>
</dbReference>
<feature type="binding site" evidence="7">
    <location>
        <position position="138"/>
    </location>
    <ligand>
        <name>S-adenosyl-L-methionine</name>
        <dbReference type="ChEBI" id="CHEBI:59789"/>
    </ligand>
</feature>
<accession>A0A255YVW3</accession>
<evidence type="ECO:0000256" key="1">
    <source>
        <dbReference type="ARBA" id="ARBA00000142"/>
    </source>
</evidence>
<feature type="binding site" evidence="7">
    <location>
        <begin position="212"/>
        <end position="215"/>
    </location>
    <ligand>
        <name>substrate</name>
    </ligand>
</feature>
<evidence type="ECO:0000256" key="6">
    <source>
        <dbReference type="ARBA" id="ARBA00022694"/>
    </source>
</evidence>
<feature type="binding site" evidence="7">
    <location>
        <position position="64"/>
    </location>
    <ligand>
        <name>S-adenosyl-L-methionine</name>
        <dbReference type="ChEBI" id="CHEBI:59789"/>
    </ligand>
</feature>
<feature type="binding site" evidence="7">
    <location>
        <position position="142"/>
    </location>
    <ligand>
        <name>substrate</name>
    </ligand>
</feature>
<dbReference type="PANTHER" id="PTHR23417">
    <property type="entry name" value="3-DEOXY-D-MANNO-OCTULOSONIC-ACID TRANSFERASE/TRNA GUANINE-N 7 - -METHYLTRANSFERASE"/>
    <property type="match status" value="1"/>
</dbReference>
<keyword evidence="10" id="KW-1185">Reference proteome</keyword>
<dbReference type="SUPFAM" id="SSF53335">
    <property type="entry name" value="S-adenosyl-L-methionine-dependent methyltransferases"/>
    <property type="match status" value="1"/>
</dbReference>
<comment type="caution">
    <text evidence="9">The sequence shown here is derived from an EMBL/GenBank/DDBJ whole genome shotgun (WGS) entry which is preliminary data.</text>
</comment>
<evidence type="ECO:0000256" key="5">
    <source>
        <dbReference type="ARBA" id="ARBA00022691"/>
    </source>
</evidence>
<dbReference type="PANTHER" id="PTHR23417:SF14">
    <property type="entry name" value="PENTACOTRIPEPTIDE-REPEAT REGION OF PRORP DOMAIN-CONTAINING PROTEIN"/>
    <property type="match status" value="1"/>
</dbReference>
<comment type="similarity">
    <text evidence="7">Belongs to the class I-like SAM-binding methyltransferase superfamily. TrmB family.</text>
</comment>